<evidence type="ECO:0000259" key="2">
    <source>
        <dbReference type="Pfam" id="PF16409"/>
    </source>
</evidence>
<dbReference type="RefSeq" id="WP_305010949.1">
    <property type="nucleotide sequence ID" value="NZ_JAUQSX010000003.1"/>
</dbReference>
<feature type="domain" description="DUF5017" evidence="2">
    <location>
        <begin position="18"/>
        <end position="214"/>
    </location>
</feature>
<evidence type="ECO:0000256" key="1">
    <source>
        <dbReference type="SAM" id="SignalP"/>
    </source>
</evidence>
<proteinExistence type="predicted"/>
<organism evidence="3 4">
    <name type="scientific">Hymenobacter mellowenesis</name>
    <dbReference type="NCBI Taxonomy" id="3063995"/>
    <lineage>
        <taxon>Bacteria</taxon>
        <taxon>Pseudomonadati</taxon>
        <taxon>Bacteroidota</taxon>
        <taxon>Cytophagia</taxon>
        <taxon>Cytophagales</taxon>
        <taxon>Hymenobacteraceae</taxon>
        <taxon>Hymenobacter</taxon>
    </lineage>
</organism>
<keyword evidence="4" id="KW-1185">Reference proteome</keyword>
<dbReference type="Proteomes" id="UP001167796">
    <property type="component" value="Unassembled WGS sequence"/>
</dbReference>
<dbReference type="InterPro" id="IPR032185">
    <property type="entry name" value="DUF5017"/>
</dbReference>
<reference evidence="3" key="1">
    <citation type="submission" date="2023-07" db="EMBL/GenBank/DDBJ databases">
        <authorList>
            <person name="Kim M.K."/>
        </authorList>
    </citation>
    <scope>NUCLEOTIDE SEQUENCE</scope>
    <source>
        <strain evidence="3">M29</strain>
    </source>
</reference>
<dbReference type="EMBL" id="JAUQSX010000003">
    <property type="protein sequence ID" value="MDO7846260.1"/>
    <property type="molecule type" value="Genomic_DNA"/>
</dbReference>
<evidence type="ECO:0000313" key="4">
    <source>
        <dbReference type="Proteomes" id="UP001167796"/>
    </source>
</evidence>
<dbReference type="Pfam" id="PF16409">
    <property type="entry name" value="DUF5017"/>
    <property type="match status" value="1"/>
</dbReference>
<evidence type="ECO:0000313" key="3">
    <source>
        <dbReference type="EMBL" id="MDO7846260.1"/>
    </source>
</evidence>
<feature type="chain" id="PRO_5047413942" evidence="1">
    <location>
        <begin position="17"/>
        <end position="321"/>
    </location>
</feature>
<keyword evidence="1" id="KW-0732">Signal</keyword>
<gene>
    <name evidence="3" type="ORF">Q5H92_07830</name>
</gene>
<dbReference type="PROSITE" id="PS51257">
    <property type="entry name" value="PROKAR_LIPOPROTEIN"/>
    <property type="match status" value="1"/>
</dbReference>
<name>A0ABT9AAP3_9BACT</name>
<feature type="signal peptide" evidence="1">
    <location>
        <begin position="1"/>
        <end position="16"/>
    </location>
</feature>
<sequence>MKKLFAALLLAGPLLAGCEKYSNPAPDFTVTADQTTVKVGTTVNFNLTGKVDNLLFYSGEAGRNFDLRNNYSQSDGVPEMQFLSTVAAATVPTPAPVPAPTVVGTQNLRVLVSTDFDGQTTTGGGYDSVSVRKATWTDITSRFTLSATANNLSSGVVNLNDFKVAGKLTYIAFRYVSVAPLATSIQRAWTISTFQVRTRFPNSVVYTNANTNTESGFSIFNFKGLPNTWVSAATLTHTAPATTAPADDDWAISKGFDFTKVNSDAAGGIKVKAQGLIDPLPPVYSYKYNTPGTYKAVFYGQSGDINSQKELVREVMITVTP</sequence>
<comment type="caution">
    <text evidence="3">The sequence shown here is derived from an EMBL/GenBank/DDBJ whole genome shotgun (WGS) entry which is preliminary data.</text>
</comment>
<protein>
    <submittedName>
        <fullName evidence="3">DUF5017 domain-containing protein</fullName>
    </submittedName>
</protein>
<accession>A0ABT9AAP3</accession>